<dbReference type="Bgee" id="ENSGACG00000016037">
    <property type="expression patterns" value="Expressed in pharyngeal gill and 6 other cell types or tissues"/>
</dbReference>
<proteinExistence type="predicted"/>
<organism evidence="2">
    <name type="scientific">Gasterosteus aculeatus</name>
    <name type="common">Three-spined stickleback</name>
    <dbReference type="NCBI Taxonomy" id="69293"/>
    <lineage>
        <taxon>Eukaryota</taxon>
        <taxon>Metazoa</taxon>
        <taxon>Chordata</taxon>
        <taxon>Craniata</taxon>
        <taxon>Vertebrata</taxon>
        <taxon>Euteleostomi</taxon>
        <taxon>Actinopterygii</taxon>
        <taxon>Neopterygii</taxon>
        <taxon>Teleostei</taxon>
        <taxon>Neoteleostei</taxon>
        <taxon>Acanthomorphata</taxon>
        <taxon>Eupercaria</taxon>
        <taxon>Perciformes</taxon>
        <taxon>Cottioidei</taxon>
        <taxon>Gasterosteales</taxon>
        <taxon>Gasterosteidae</taxon>
        <taxon>Gasterosteus</taxon>
    </lineage>
</organism>
<dbReference type="Ensembl" id="ENSGACT00000021203.1">
    <property type="protein sequence ID" value="ENSGACP00000021163.1"/>
    <property type="gene ID" value="ENSGACG00000016037.1"/>
</dbReference>
<sequence length="107" mass="11337">MLLLILLASCLASCAAQTLSPDVISAIGSISNSSGQPTTAPSVVPGNTVAFITAAVQSSHELNEETIVAFLDQAKRVIQQILPQSEVMLTLKSIKLQQTLQKIYISK</sequence>
<reference evidence="2" key="2">
    <citation type="submission" date="2024-04" db="UniProtKB">
        <authorList>
            <consortium name="Ensembl"/>
        </authorList>
    </citation>
    <scope>IDENTIFICATION</scope>
</reference>
<dbReference type="AlphaFoldDB" id="G3PU76"/>
<evidence type="ECO:0000313" key="2">
    <source>
        <dbReference type="Ensembl" id="ENSGACP00000021163.1"/>
    </source>
</evidence>
<evidence type="ECO:0000256" key="1">
    <source>
        <dbReference type="SAM" id="SignalP"/>
    </source>
</evidence>
<keyword evidence="1" id="KW-0732">Signal</keyword>
<protein>
    <submittedName>
        <fullName evidence="2">Uncharacterized protein</fullName>
    </submittedName>
</protein>
<feature type="signal peptide" evidence="1">
    <location>
        <begin position="1"/>
        <end position="16"/>
    </location>
</feature>
<reference evidence="2" key="1">
    <citation type="submission" date="2006-01" db="EMBL/GenBank/DDBJ databases">
        <authorList>
            <person name="Lindblad-Toh K."/>
            <person name="Mauceli E."/>
            <person name="Grabherr M."/>
            <person name="Chang J.L."/>
            <person name="Lander E.S."/>
        </authorList>
    </citation>
    <scope>NUCLEOTIDE SEQUENCE [LARGE SCALE GENOMIC DNA]</scope>
</reference>
<name>G3PU76_GASAC</name>
<accession>G3PU76</accession>
<feature type="chain" id="PRO_5003450170" evidence="1">
    <location>
        <begin position="17"/>
        <end position="107"/>
    </location>
</feature>
<dbReference type="InParanoid" id="G3PU76"/>